<dbReference type="Gene3D" id="3.90.79.10">
    <property type="entry name" value="Nucleoside Triphosphate Pyrophosphohydrolase"/>
    <property type="match status" value="1"/>
</dbReference>
<name>A0A7G9WIR6_9FIRM</name>
<dbReference type="PROSITE" id="PS00893">
    <property type="entry name" value="NUDIX_BOX"/>
    <property type="match status" value="1"/>
</dbReference>
<dbReference type="SUPFAM" id="SSF55811">
    <property type="entry name" value="Nudix"/>
    <property type="match status" value="1"/>
</dbReference>
<dbReference type="Proteomes" id="UP000516046">
    <property type="component" value="Chromosome"/>
</dbReference>
<accession>A0A7G9WIR6</accession>
<evidence type="ECO:0000259" key="2">
    <source>
        <dbReference type="PROSITE" id="PS51462"/>
    </source>
</evidence>
<dbReference type="PROSITE" id="PS51462">
    <property type="entry name" value="NUDIX"/>
    <property type="match status" value="1"/>
</dbReference>
<dbReference type="AlphaFoldDB" id="A0A7G9WIR6"/>
<dbReference type="KEGG" id="caml:H6X83_02710"/>
<dbReference type="Pfam" id="PF00293">
    <property type="entry name" value="NUDIX"/>
    <property type="match status" value="1"/>
</dbReference>
<organism evidence="3 4">
    <name type="scientific">Caproicibacterium amylolyticum</name>
    <dbReference type="NCBI Taxonomy" id="2766537"/>
    <lineage>
        <taxon>Bacteria</taxon>
        <taxon>Bacillati</taxon>
        <taxon>Bacillota</taxon>
        <taxon>Clostridia</taxon>
        <taxon>Eubacteriales</taxon>
        <taxon>Oscillospiraceae</taxon>
        <taxon>Caproicibacterium</taxon>
    </lineage>
</organism>
<feature type="domain" description="Nudix hydrolase" evidence="2">
    <location>
        <begin position="1"/>
        <end position="132"/>
    </location>
</feature>
<dbReference type="InterPro" id="IPR015797">
    <property type="entry name" value="NUDIX_hydrolase-like_dom_sf"/>
</dbReference>
<reference evidence="3 4" key="1">
    <citation type="submission" date="2020-08" db="EMBL/GenBank/DDBJ databases">
        <authorList>
            <person name="Ren C."/>
            <person name="Gu Y."/>
            <person name="Xu Y."/>
        </authorList>
    </citation>
    <scope>NUCLEOTIDE SEQUENCE [LARGE SCALE GENOMIC DNA]</scope>
    <source>
        <strain evidence="3 4">LBM18003</strain>
    </source>
</reference>
<evidence type="ECO:0000256" key="1">
    <source>
        <dbReference type="ARBA" id="ARBA00022801"/>
    </source>
</evidence>
<evidence type="ECO:0000313" key="3">
    <source>
        <dbReference type="EMBL" id="QNO18578.1"/>
    </source>
</evidence>
<dbReference type="CDD" id="cd04692">
    <property type="entry name" value="NUDIX_Hydrolase"/>
    <property type="match status" value="1"/>
</dbReference>
<dbReference type="GO" id="GO:0016787">
    <property type="term" value="F:hydrolase activity"/>
    <property type="evidence" value="ECO:0007669"/>
    <property type="project" value="UniProtKB-KW"/>
</dbReference>
<keyword evidence="1" id="KW-0378">Hydrolase</keyword>
<evidence type="ECO:0000313" key="4">
    <source>
        <dbReference type="Proteomes" id="UP000516046"/>
    </source>
</evidence>
<dbReference type="InterPro" id="IPR020084">
    <property type="entry name" value="NUDIX_hydrolase_CS"/>
</dbReference>
<protein>
    <submittedName>
        <fullName evidence="3">NUDIX domain-containing protein</fullName>
    </submittedName>
</protein>
<proteinExistence type="predicted"/>
<dbReference type="EMBL" id="CP060696">
    <property type="protein sequence ID" value="QNO18578.1"/>
    <property type="molecule type" value="Genomic_DNA"/>
</dbReference>
<dbReference type="InterPro" id="IPR000086">
    <property type="entry name" value="NUDIX_hydrolase_dom"/>
</dbReference>
<sequence>MISKRQDGIWIWFQKRAHTKKAFPDYYDTAVGGHISAGEKAIEAVLRETQEELGLHLQESDVNLLGITKEDEVFAESPLQDREFCYVFLYEDVNPPFAPGEEVDDMVRICLTDLSAKELHGAKTVPAVTMQGKKLVLRAEDFCIHPGEFTHFILPRLEELQ</sequence>
<keyword evidence="4" id="KW-1185">Reference proteome</keyword>
<gene>
    <name evidence="3" type="ORF">H6X83_02710</name>
</gene>